<dbReference type="CDD" id="cd09005">
    <property type="entry name" value="NP-I"/>
    <property type="match status" value="1"/>
</dbReference>
<evidence type="ECO:0000259" key="1">
    <source>
        <dbReference type="Pfam" id="PF01048"/>
    </source>
</evidence>
<dbReference type="HOGENOM" id="CLU_068457_0_1_2"/>
<dbReference type="AlphaFoldDB" id="Q6L2U4"/>
<dbReference type="KEGG" id="pto:PTO0123"/>
<dbReference type="Proteomes" id="UP000000438">
    <property type="component" value="Chromosome"/>
</dbReference>
<dbReference type="GO" id="GO:0004850">
    <property type="term" value="F:uridine phosphorylase activity"/>
    <property type="evidence" value="ECO:0007669"/>
    <property type="project" value="TreeGrafter"/>
</dbReference>
<accession>Q6L2U4</accession>
<keyword evidence="2" id="KW-0328">Glycosyltransferase</keyword>
<gene>
    <name evidence="2" type="ordered locus">PTO0123</name>
</gene>
<name>Q6L2U4_PICTO</name>
<protein>
    <submittedName>
        <fullName evidence="2">Purine nucleoside phosphorylase</fullName>
        <ecNumber evidence="2">2.4.2.1</ecNumber>
    </submittedName>
</protein>
<sequence>MIQLFIMAIITAKSVSENVIIVGNLERQRTVNSFLGNLEKVSEFAGYTSYQGEYNNKKVTTVFHGIGIPSISLITDDLISLGARRIIRFGSCNAIKEEIEPGSVVIPQGYSYNFGGTFRQYLNDEYSYSLIPDYDLMLNTVNELESLGIKTFKGRVFTSDALFTHSREFIEKMAKDNHMALELEGAGLYLIAGLKNVKALSVHLAYGNLLNNKKMDASEISEKEKLIAKGILNVLTR</sequence>
<dbReference type="PANTHER" id="PTHR43691">
    <property type="entry name" value="URIDINE PHOSPHORYLASE"/>
    <property type="match status" value="1"/>
</dbReference>
<keyword evidence="2" id="KW-0808">Transferase</keyword>
<evidence type="ECO:0000313" key="3">
    <source>
        <dbReference type="Proteomes" id="UP000000438"/>
    </source>
</evidence>
<dbReference type="InParanoid" id="Q6L2U4"/>
<dbReference type="PANTHER" id="PTHR43691:SF11">
    <property type="entry name" value="FI09636P-RELATED"/>
    <property type="match status" value="1"/>
</dbReference>
<reference evidence="2 3" key="1">
    <citation type="journal article" date="2004" name="Proc. Natl. Acad. Sci. U.S.A.">
        <title>Genome sequence of Picrophilus torridus and its implications for life around pH 0.</title>
        <authorList>
            <person name="Futterer O."/>
            <person name="Angelov A."/>
            <person name="Liesegang H."/>
            <person name="Gottschalk G."/>
            <person name="Schleper C."/>
            <person name="Schepers B."/>
            <person name="Dock C."/>
            <person name="Antranikian G."/>
            <person name="Liebl W."/>
        </authorList>
    </citation>
    <scope>NUCLEOTIDE SEQUENCE [LARGE SCALE GENOMIC DNA]</scope>
    <source>
        <strain evidence="3">ATCC 700027 / DSM 9790 / JCM 10055 / NBRC 100828</strain>
    </source>
</reference>
<dbReference type="FunCoup" id="Q6L2U4">
    <property type="interactions" value="18"/>
</dbReference>
<dbReference type="GO" id="GO:0004731">
    <property type="term" value="F:purine-nucleoside phosphorylase activity"/>
    <property type="evidence" value="ECO:0007669"/>
    <property type="project" value="UniProtKB-EC"/>
</dbReference>
<dbReference type="STRING" id="263820.PTO0123"/>
<dbReference type="eggNOG" id="arCOG01324">
    <property type="taxonomic scope" value="Archaea"/>
</dbReference>
<evidence type="ECO:0000313" key="2">
    <source>
        <dbReference type="EMBL" id="AAT42708.1"/>
    </source>
</evidence>
<proteinExistence type="predicted"/>
<dbReference type="Pfam" id="PF01048">
    <property type="entry name" value="PNP_UDP_1"/>
    <property type="match status" value="1"/>
</dbReference>
<dbReference type="EMBL" id="AE017261">
    <property type="protein sequence ID" value="AAT42708.1"/>
    <property type="molecule type" value="Genomic_DNA"/>
</dbReference>
<dbReference type="PaxDb" id="263820-PTO0123"/>
<dbReference type="InterPro" id="IPR035994">
    <property type="entry name" value="Nucleoside_phosphorylase_sf"/>
</dbReference>
<dbReference type="Gene3D" id="3.40.50.1580">
    <property type="entry name" value="Nucleoside phosphorylase domain"/>
    <property type="match status" value="1"/>
</dbReference>
<dbReference type="InterPro" id="IPR000845">
    <property type="entry name" value="Nucleoside_phosphorylase_d"/>
</dbReference>
<dbReference type="SUPFAM" id="SSF53167">
    <property type="entry name" value="Purine and uridine phosphorylases"/>
    <property type="match status" value="1"/>
</dbReference>
<dbReference type="EC" id="2.4.2.1" evidence="2"/>
<dbReference type="GO" id="GO:0006218">
    <property type="term" value="P:uridine catabolic process"/>
    <property type="evidence" value="ECO:0007669"/>
    <property type="project" value="TreeGrafter"/>
</dbReference>
<dbReference type="GO" id="GO:0005829">
    <property type="term" value="C:cytosol"/>
    <property type="evidence" value="ECO:0007669"/>
    <property type="project" value="TreeGrafter"/>
</dbReference>
<feature type="domain" description="Nucleoside phosphorylase" evidence="1">
    <location>
        <begin position="19"/>
        <end position="211"/>
    </location>
</feature>
<organism evidence="2 3">
    <name type="scientific">Picrophilus torridus (strain ATCC 700027 / DSM 9790 / JCM 10055 / NBRC 100828 / KAW 2/3)</name>
    <dbReference type="NCBI Taxonomy" id="1122961"/>
    <lineage>
        <taxon>Archaea</taxon>
        <taxon>Methanobacteriati</taxon>
        <taxon>Thermoplasmatota</taxon>
        <taxon>Thermoplasmata</taxon>
        <taxon>Thermoplasmatales</taxon>
        <taxon>Picrophilaceae</taxon>
        <taxon>Picrophilus</taxon>
    </lineage>
</organism>